<gene>
    <name evidence="1" type="ORF">Atoyac1_33</name>
</gene>
<name>A0A866D1R4_9CAUD</name>
<dbReference type="Proteomes" id="UP000662993">
    <property type="component" value="Segment"/>
</dbReference>
<proteinExistence type="predicted"/>
<evidence type="ECO:0000313" key="2">
    <source>
        <dbReference type="Proteomes" id="UP000662993"/>
    </source>
</evidence>
<dbReference type="EMBL" id="MT682386">
    <property type="protein sequence ID" value="QOC54213.1"/>
    <property type="molecule type" value="Genomic_DNA"/>
</dbReference>
<sequence length="57" mass="7208">MQKQWSDVYWKAFFKDAYSKEDAQAIENGFRCIECYEEQFQRLTLWWREYLREQEGE</sequence>
<accession>A0A866D1R4</accession>
<reference evidence="1 2" key="1">
    <citation type="journal article" date="2020" name="bioRxiv">
        <title>Dynamics of infection in a novel group of promiscuous phages and hosts of multiple bacterial genera retrieved from river communities.</title>
        <authorList>
            <person name="Cazares D."/>
            <person name="Cazares A."/>
            <person name="Figueroa W."/>
            <person name="Guarneros G."/>
            <person name="Edwards R.A."/>
            <person name="Vinuesa P."/>
        </authorList>
    </citation>
    <scope>NUCLEOTIDE SEQUENCE [LARGE SCALE GENOMIC DNA]</scope>
</reference>
<keyword evidence="2" id="KW-1185">Reference proteome</keyword>
<protein>
    <submittedName>
        <fullName evidence="1">Uncharacterized protein</fullName>
    </submittedName>
</protein>
<evidence type="ECO:0000313" key="1">
    <source>
        <dbReference type="EMBL" id="QOC54213.1"/>
    </source>
</evidence>
<organism evidence="1 2">
    <name type="scientific">Aeromonas phage Atoyac1</name>
    <dbReference type="NCBI Taxonomy" id="2767547"/>
    <lineage>
        <taxon>Viruses</taxon>
        <taxon>Duplodnaviria</taxon>
        <taxon>Heunggongvirae</taxon>
        <taxon>Uroviricota</taxon>
        <taxon>Caudoviricetes</taxon>
        <taxon>Autographivirales</taxon>
        <taxon>Autonotataviridae</taxon>
        <taxon>Melnykvirinae</taxon>
        <taxon>Atoyacvirus</taxon>
        <taxon>Atoyacvirus atoyac1</taxon>
    </lineage>
</organism>